<dbReference type="InterPro" id="IPR023214">
    <property type="entry name" value="HAD_sf"/>
</dbReference>
<comment type="caution">
    <text evidence="2">The sequence shown here is derived from an EMBL/GenBank/DDBJ whole genome shotgun (WGS) entry which is preliminary data.</text>
</comment>
<feature type="domain" description="Nudix hydrolase" evidence="1">
    <location>
        <begin position="274"/>
        <end position="404"/>
    </location>
</feature>
<dbReference type="RefSeq" id="WP_338247793.1">
    <property type="nucleotide sequence ID" value="NZ_BSRI01000001.1"/>
</dbReference>
<dbReference type="InterPro" id="IPR015797">
    <property type="entry name" value="NUDIX_hydrolase-like_dom_sf"/>
</dbReference>
<accession>A0ABQ6FIU2</accession>
<dbReference type="Gene3D" id="3.40.50.1000">
    <property type="entry name" value="HAD superfamily/HAD-like"/>
    <property type="match status" value="2"/>
</dbReference>
<dbReference type="PROSITE" id="PS51462">
    <property type="entry name" value="NUDIX"/>
    <property type="match status" value="1"/>
</dbReference>
<dbReference type="PANTHER" id="PTHR19288:SF46">
    <property type="entry name" value="HALOACID DEHALOGENASE-LIKE HYDROLASE DOMAIN-CONTAINING PROTEIN 2"/>
    <property type="match status" value="1"/>
</dbReference>
<dbReference type="SUPFAM" id="SSF55811">
    <property type="entry name" value="Nudix"/>
    <property type="match status" value="1"/>
</dbReference>
<evidence type="ECO:0000313" key="3">
    <source>
        <dbReference type="Proteomes" id="UP001344906"/>
    </source>
</evidence>
<dbReference type="Pfam" id="PF13242">
    <property type="entry name" value="Hydrolase_like"/>
    <property type="match status" value="1"/>
</dbReference>
<evidence type="ECO:0000313" key="2">
    <source>
        <dbReference type="EMBL" id="GLV54079.1"/>
    </source>
</evidence>
<keyword evidence="3" id="KW-1185">Reference proteome</keyword>
<dbReference type="Pfam" id="PF00293">
    <property type="entry name" value="NUDIX"/>
    <property type="match status" value="1"/>
</dbReference>
<dbReference type="InterPro" id="IPR036412">
    <property type="entry name" value="HAD-like_sf"/>
</dbReference>
<evidence type="ECO:0000259" key="1">
    <source>
        <dbReference type="PROSITE" id="PS51462"/>
    </source>
</evidence>
<dbReference type="Pfam" id="PF13344">
    <property type="entry name" value="Hydrolase_6"/>
    <property type="match status" value="1"/>
</dbReference>
<proteinExistence type="predicted"/>
<dbReference type="SUPFAM" id="SSF56784">
    <property type="entry name" value="HAD-like"/>
    <property type="match status" value="1"/>
</dbReference>
<dbReference type="Proteomes" id="UP001344906">
    <property type="component" value="Unassembled WGS sequence"/>
</dbReference>
<sequence length="411" mass="45620">MLVDQFDAFFFDLDGVIYVGRQVLPHVISSLARLRQQGKAIRFLTNNPCPTRDGLIDRLHTLGIEAYKEELFTSSWATCLYLQQQEIHKVYAIGSPDMVLELAEVGISTTRTDPEVVVVGCETAIDYEQLQLATRFLRKGVRFVATMVDAWFPDEGGPSPATGALIAALQASTERYPEIVGKPAPTMFREACRGLPHIELERIVMIGDNPMSDILGAHQAGMTALLISRLPTSTRLYPGIRDLRQPDGYIPDLAALFDDTIMIHPWEPVPYAWPQRVVPAVMALVRDHEGKIALLQREGEVWHVPQGVVGPGETVQEAVLREVEAQAGLRVQVQRLCGVYSDPEIQVRALSTGEVVQHITNGFICDIVEIQHEPPSGTSLCFVDPHNIPFPVSEDVRRFLADALSETNVRD</sequence>
<dbReference type="NCBIfam" id="TIGR01460">
    <property type="entry name" value="HAD-SF-IIA"/>
    <property type="match status" value="1"/>
</dbReference>
<dbReference type="PANTHER" id="PTHR19288">
    <property type="entry name" value="4-NITROPHENYLPHOSPHATASE-RELATED"/>
    <property type="match status" value="1"/>
</dbReference>
<name>A0ABQ6FIU2_9CHLR</name>
<gene>
    <name evidence="2" type="ORF">KDH_09280</name>
</gene>
<dbReference type="EMBL" id="BSRI01000001">
    <property type="protein sequence ID" value="GLV54079.1"/>
    <property type="molecule type" value="Genomic_DNA"/>
</dbReference>
<dbReference type="InterPro" id="IPR000086">
    <property type="entry name" value="NUDIX_hydrolase_dom"/>
</dbReference>
<dbReference type="Gene3D" id="3.90.79.10">
    <property type="entry name" value="Nucleoside Triphosphate Pyrophosphohydrolase"/>
    <property type="match status" value="1"/>
</dbReference>
<protein>
    <recommendedName>
        <fullName evidence="1">Nudix hydrolase domain-containing protein</fullName>
    </recommendedName>
</protein>
<organism evidence="2 3">
    <name type="scientific">Dictyobacter halimunensis</name>
    <dbReference type="NCBI Taxonomy" id="3026934"/>
    <lineage>
        <taxon>Bacteria</taxon>
        <taxon>Bacillati</taxon>
        <taxon>Chloroflexota</taxon>
        <taxon>Ktedonobacteria</taxon>
        <taxon>Ktedonobacterales</taxon>
        <taxon>Dictyobacteraceae</taxon>
        <taxon>Dictyobacter</taxon>
    </lineage>
</organism>
<reference evidence="2 3" key="1">
    <citation type="submission" date="2023-02" db="EMBL/GenBank/DDBJ databases">
        <title>Dictyobacter halimunensis sp. nov., a new member of the class Ktedonobacteria from forest soil in a geothermal area.</title>
        <authorList>
            <person name="Rachmania M.K."/>
            <person name="Ningsih F."/>
            <person name="Sakai Y."/>
            <person name="Yabe S."/>
            <person name="Yokota A."/>
            <person name="Sjamsuridzal W."/>
        </authorList>
    </citation>
    <scope>NUCLEOTIDE SEQUENCE [LARGE SCALE GENOMIC DNA]</scope>
    <source>
        <strain evidence="2 3">S3.2.2.5</strain>
    </source>
</reference>
<dbReference type="InterPro" id="IPR006357">
    <property type="entry name" value="HAD-SF_hydro_IIA"/>
</dbReference>